<accession>A0A9X1MSQ6</accession>
<sequence>MILKIVLGIVLLLILAIVVILIAAMTRPNEFTYERSLSMTAPPEVVFAHVNDLKKWEAWSPWEKFDPNMKKTYGETIAGDGAKYSWDGNKDIGEGSLTIAKSEPYEQIKFDLKFIRPFACENDVYFTFVPSGDQTTVSWRMDGKNNFMGKVMSLFMNMEKMCGDQFTEGLENLKKIAEEEAKQPSPGVAETAS</sequence>
<evidence type="ECO:0000256" key="1">
    <source>
        <dbReference type="SAM" id="Phobius"/>
    </source>
</evidence>
<dbReference type="CDD" id="cd07818">
    <property type="entry name" value="SRPBCC_1"/>
    <property type="match status" value="1"/>
</dbReference>
<name>A0A9X1MSQ6_9BACT</name>
<dbReference type="InterPro" id="IPR023393">
    <property type="entry name" value="START-like_dom_sf"/>
</dbReference>
<keyword evidence="1" id="KW-0472">Membrane</keyword>
<keyword evidence="3" id="KW-1185">Reference proteome</keyword>
<keyword evidence="1" id="KW-1133">Transmembrane helix</keyword>
<dbReference type="RefSeq" id="WP_230225022.1">
    <property type="nucleotide sequence ID" value="NZ_JAJKFT010000010.1"/>
</dbReference>
<keyword evidence="1" id="KW-0812">Transmembrane</keyword>
<reference evidence="2" key="1">
    <citation type="submission" date="2021-11" db="EMBL/GenBank/DDBJ databases">
        <title>Genome sequence.</title>
        <authorList>
            <person name="Sun Q."/>
        </authorList>
    </citation>
    <scope>NUCLEOTIDE SEQUENCE</scope>
    <source>
        <strain evidence="2">JC732</strain>
    </source>
</reference>
<feature type="transmembrane region" description="Helical" evidence="1">
    <location>
        <begin position="6"/>
        <end position="25"/>
    </location>
</feature>
<dbReference type="Pfam" id="PF10604">
    <property type="entry name" value="Polyketide_cyc2"/>
    <property type="match status" value="1"/>
</dbReference>
<evidence type="ECO:0000313" key="2">
    <source>
        <dbReference type="EMBL" id="MCC9632166.1"/>
    </source>
</evidence>
<dbReference type="Gene3D" id="3.30.530.20">
    <property type="match status" value="1"/>
</dbReference>
<dbReference type="SUPFAM" id="SSF55961">
    <property type="entry name" value="Bet v1-like"/>
    <property type="match status" value="1"/>
</dbReference>
<comment type="caution">
    <text evidence="2">The sequence shown here is derived from an EMBL/GenBank/DDBJ whole genome shotgun (WGS) entry which is preliminary data.</text>
</comment>
<dbReference type="EMBL" id="JAJKFT010000010">
    <property type="protein sequence ID" value="MCC9632166.1"/>
    <property type="molecule type" value="Genomic_DNA"/>
</dbReference>
<dbReference type="AlphaFoldDB" id="A0A9X1MSQ6"/>
<protein>
    <submittedName>
        <fullName evidence="2">SRPBCC family protein</fullName>
    </submittedName>
</protein>
<evidence type="ECO:0000313" key="3">
    <source>
        <dbReference type="Proteomes" id="UP001139103"/>
    </source>
</evidence>
<proteinExistence type="predicted"/>
<gene>
    <name evidence="2" type="ORF">LOC68_27540</name>
</gene>
<dbReference type="InterPro" id="IPR019587">
    <property type="entry name" value="Polyketide_cyclase/dehydratase"/>
</dbReference>
<dbReference type="Proteomes" id="UP001139103">
    <property type="component" value="Unassembled WGS sequence"/>
</dbReference>
<organism evidence="2 3">
    <name type="scientific">Blastopirellula sediminis</name>
    <dbReference type="NCBI Taxonomy" id="2894196"/>
    <lineage>
        <taxon>Bacteria</taxon>
        <taxon>Pseudomonadati</taxon>
        <taxon>Planctomycetota</taxon>
        <taxon>Planctomycetia</taxon>
        <taxon>Pirellulales</taxon>
        <taxon>Pirellulaceae</taxon>
        <taxon>Blastopirellula</taxon>
    </lineage>
</organism>